<proteinExistence type="predicted"/>
<reference evidence="1" key="1">
    <citation type="submission" date="2022-02" db="EMBL/GenBank/DDBJ databases">
        <title>Plant Genome Project.</title>
        <authorList>
            <person name="Zhang R.-G."/>
        </authorList>
    </citation>
    <scope>NUCLEOTIDE SEQUENCE</scope>
    <source>
        <strain evidence="1">AT1</strain>
    </source>
</reference>
<evidence type="ECO:0000313" key="1">
    <source>
        <dbReference type="EMBL" id="KAI8566988.1"/>
    </source>
</evidence>
<gene>
    <name evidence="1" type="ORF">RHMOL_Rhmol02G0086300</name>
</gene>
<keyword evidence="2" id="KW-1185">Reference proteome</keyword>
<evidence type="ECO:0000313" key="2">
    <source>
        <dbReference type="Proteomes" id="UP001062846"/>
    </source>
</evidence>
<comment type="caution">
    <text evidence="1">The sequence shown here is derived from an EMBL/GenBank/DDBJ whole genome shotgun (WGS) entry which is preliminary data.</text>
</comment>
<protein>
    <submittedName>
        <fullName evidence="1">Uncharacterized protein</fullName>
    </submittedName>
</protein>
<accession>A0ACC0PMN8</accession>
<organism evidence="1 2">
    <name type="scientific">Rhododendron molle</name>
    <name type="common">Chinese azalea</name>
    <name type="synonym">Azalea mollis</name>
    <dbReference type="NCBI Taxonomy" id="49168"/>
    <lineage>
        <taxon>Eukaryota</taxon>
        <taxon>Viridiplantae</taxon>
        <taxon>Streptophyta</taxon>
        <taxon>Embryophyta</taxon>
        <taxon>Tracheophyta</taxon>
        <taxon>Spermatophyta</taxon>
        <taxon>Magnoliopsida</taxon>
        <taxon>eudicotyledons</taxon>
        <taxon>Gunneridae</taxon>
        <taxon>Pentapetalae</taxon>
        <taxon>asterids</taxon>
        <taxon>Ericales</taxon>
        <taxon>Ericaceae</taxon>
        <taxon>Ericoideae</taxon>
        <taxon>Rhodoreae</taxon>
        <taxon>Rhododendron</taxon>
    </lineage>
</organism>
<dbReference type="Proteomes" id="UP001062846">
    <property type="component" value="Chromosome 2"/>
</dbReference>
<dbReference type="EMBL" id="CM046389">
    <property type="protein sequence ID" value="KAI8566988.1"/>
    <property type="molecule type" value="Genomic_DNA"/>
</dbReference>
<name>A0ACC0PMN8_RHOML</name>
<sequence length="156" mass="17689">MYNVIEVDHRQKEDNDIDATTIGLNSVKKSPFDIFLIPKKGSAESDNWRNWMTYVTRTIGHNQHIIYRQQRVTCHIDCNHVSTNFADNFFPVFIVVASMWFFWKGMAEGGFRANITVKGVDFKCSGGSDLHSIPRLARESAASQLLAKLCSMAVQS</sequence>